<dbReference type="OrthoDB" id="786961at2759"/>
<feature type="compositionally biased region" description="Low complexity" evidence="1">
    <location>
        <begin position="191"/>
        <end position="210"/>
    </location>
</feature>
<evidence type="ECO:0000313" key="3">
    <source>
        <dbReference type="EMBL" id="MQL80388.1"/>
    </source>
</evidence>
<evidence type="ECO:0000313" key="4">
    <source>
        <dbReference type="Proteomes" id="UP000652761"/>
    </source>
</evidence>
<feature type="compositionally biased region" description="Low complexity" evidence="1">
    <location>
        <begin position="404"/>
        <end position="415"/>
    </location>
</feature>
<keyword evidence="4" id="KW-1185">Reference proteome</keyword>
<feature type="compositionally biased region" description="Pro residues" evidence="1">
    <location>
        <begin position="251"/>
        <end position="260"/>
    </location>
</feature>
<feature type="compositionally biased region" description="Pro residues" evidence="1">
    <location>
        <begin position="211"/>
        <end position="230"/>
    </location>
</feature>
<comment type="caution">
    <text evidence="3">The sequence shown here is derived from an EMBL/GenBank/DDBJ whole genome shotgun (WGS) entry which is preliminary data.</text>
</comment>
<feature type="compositionally biased region" description="Polar residues" evidence="1">
    <location>
        <begin position="161"/>
        <end position="181"/>
    </location>
</feature>
<feature type="compositionally biased region" description="Pro residues" evidence="1">
    <location>
        <begin position="270"/>
        <end position="290"/>
    </location>
</feature>
<dbReference type="EMBL" id="NMUH01000505">
    <property type="protein sequence ID" value="MQL80388.1"/>
    <property type="molecule type" value="Genomic_DNA"/>
</dbReference>
<feature type="compositionally biased region" description="Basic residues" evidence="1">
    <location>
        <begin position="114"/>
        <end position="128"/>
    </location>
</feature>
<gene>
    <name evidence="3" type="ORF">Taro_012836</name>
</gene>
<reference evidence="3" key="1">
    <citation type="submission" date="2017-07" db="EMBL/GenBank/DDBJ databases">
        <title>Taro Niue Genome Assembly and Annotation.</title>
        <authorList>
            <person name="Atibalentja N."/>
            <person name="Keating K."/>
            <person name="Fields C.J."/>
        </authorList>
    </citation>
    <scope>NUCLEOTIDE SEQUENCE</scope>
    <source>
        <strain evidence="3">Niue_2</strain>
        <tissue evidence="3">Leaf</tissue>
    </source>
</reference>
<feature type="compositionally biased region" description="Basic and acidic residues" evidence="1">
    <location>
        <begin position="104"/>
        <end position="113"/>
    </location>
</feature>
<dbReference type="InterPro" id="IPR010820">
    <property type="entry name" value="DUF1421"/>
</dbReference>
<feature type="compositionally biased region" description="Low complexity" evidence="1">
    <location>
        <begin position="374"/>
        <end position="397"/>
    </location>
</feature>
<feature type="region of interest" description="Disordered" evidence="1">
    <location>
        <begin position="161"/>
        <end position="447"/>
    </location>
</feature>
<dbReference type="PANTHER" id="PTHR31805:SF14">
    <property type="entry name" value="RECEPTOR-LIKE KINASE, PUTATIVE (DUF1421)-RELATED"/>
    <property type="match status" value="1"/>
</dbReference>
<proteinExistence type="predicted"/>
<feature type="domain" description="DUF1421" evidence="2">
    <location>
        <begin position="447"/>
        <end position="490"/>
    </location>
</feature>
<dbReference type="PANTHER" id="PTHR31805">
    <property type="entry name" value="RECEPTOR-LIKE KINASE, PUTATIVE (DUF1421)-RELATED"/>
    <property type="match status" value="1"/>
</dbReference>
<dbReference type="Proteomes" id="UP000652761">
    <property type="component" value="Unassembled WGS sequence"/>
</dbReference>
<dbReference type="PRINTS" id="PR01217">
    <property type="entry name" value="PRICHEXTENSN"/>
</dbReference>
<evidence type="ECO:0000259" key="2">
    <source>
        <dbReference type="Pfam" id="PF07223"/>
    </source>
</evidence>
<organism evidence="3 4">
    <name type="scientific">Colocasia esculenta</name>
    <name type="common">Wild taro</name>
    <name type="synonym">Arum esculentum</name>
    <dbReference type="NCBI Taxonomy" id="4460"/>
    <lineage>
        <taxon>Eukaryota</taxon>
        <taxon>Viridiplantae</taxon>
        <taxon>Streptophyta</taxon>
        <taxon>Embryophyta</taxon>
        <taxon>Tracheophyta</taxon>
        <taxon>Spermatophyta</taxon>
        <taxon>Magnoliopsida</taxon>
        <taxon>Liliopsida</taxon>
        <taxon>Araceae</taxon>
        <taxon>Aroideae</taxon>
        <taxon>Colocasieae</taxon>
        <taxon>Colocasia</taxon>
    </lineage>
</organism>
<accession>A0A843U9W3</accession>
<sequence length="501" mass="54135">MSPESAKMQGCLYLIRSNRFSLQYYCKCYFVLDSNSLNCFKSVPSIAEDPVKSAVIDSCFPLRELFRAKLGNNLPSDFSSGELTREIAQGEEEDIKVEVQLPNEKNDSEDSVKASRKSPGRQITKRSPRVPARNLSLVQTGMHVIRDKQAIAEAQMQLSKLQVSKGDNQPSDNSTTIPSDSQQPPMPLPQQPLQQPAQPSTALSPLQIPALPAPPVPNAPVPAPPQPNPTPIQFSTQIPQPHVSTISSMPPREPYLPPPSQASAEAPPQHYQPPPQQTHLPPPQPYPPAPQLTQYSQPPQPPPQPLAPSQFQHSLPHHTEESSPYMPSSQAYPPSIHQPPHLQSGPPPQQIYGPPSVVYEPPASRPAPVQPHFPTGYGPPSGSSFSDSYGGSPSPYRSAREHSPFPSSSAPSGGSTYPRLPTAQILPPAQPTGSSSGGSTGNRVPLDDVIDKVTTMGFPRDLVRATVRKLTENGQSVDLNVVLDKLMNGSGGQPPKGWYGR</sequence>
<name>A0A843U9W3_COLES</name>
<feature type="compositionally biased region" description="Polar residues" evidence="1">
    <location>
        <begin position="233"/>
        <end position="248"/>
    </location>
</feature>
<protein>
    <recommendedName>
        <fullName evidence="2">DUF1421 domain-containing protein</fullName>
    </recommendedName>
</protein>
<evidence type="ECO:0000256" key="1">
    <source>
        <dbReference type="SAM" id="MobiDB-lite"/>
    </source>
</evidence>
<dbReference type="Pfam" id="PF07223">
    <property type="entry name" value="DUF1421"/>
    <property type="match status" value="1"/>
</dbReference>
<feature type="region of interest" description="Disordered" evidence="1">
    <location>
        <begin position="93"/>
        <end position="135"/>
    </location>
</feature>
<dbReference type="AlphaFoldDB" id="A0A843U9W3"/>